<dbReference type="InterPro" id="IPR003439">
    <property type="entry name" value="ABC_transporter-like_ATP-bd"/>
</dbReference>
<dbReference type="VEuPathDB" id="VectorBase:MDOA007326"/>
<evidence type="ECO:0000256" key="5">
    <source>
        <dbReference type="ARBA" id="ARBA00022989"/>
    </source>
</evidence>
<dbReference type="Pfam" id="PF23321">
    <property type="entry name" value="R1_ABCA1"/>
    <property type="match status" value="1"/>
</dbReference>
<proteinExistence type="predicted"/>
<dbReference type="InterPro" id="IPR003593">
    <property type="entry name" value="AAA+_ATPase"/>
</dbReference>
<dbReference type="Pfam" id="PF00005">
    <property type="entry name" value="ABC_tran"/>
    <property type="match status" value="2"/>
</dbReference>
<dbReference type="InterPro" id="IPR056264">
    <property type="entry name" value="R2_ABCA1-4-like"/>
</dbReference>
<feature type="domain" description="ABC transporter" evidence="7">
    <location>
        <begin position="519"/>
        <end position="749"/>
    </location>
</feature>
<keyword evidence="3" id="KW-0547">Nucleotide-binding</keyword>
<accession>A0A1I8MQ84</accession>
<keyword evidence="6" id="KW-0472">Membrane</keyword>
<reference evidence="8" key="1">
    <citation type="submission" date="2020-05" db="UniProtKB">
        <authorList>
            <consortium name="EnsemblMetazoa"/>
        </authorList>
    </citation>
    <scope>IDENTIFICATION</scope>
    <source>
        <strain evidence="8">Aabys</strain>
    </source>
</reference>
<dbReference type="SUPFAM" id="SSF52540">
    <property type="entry name" value="P-loop containing nucleoside triphosphate hydrolases"/>
    <property type="match status" value="2"/>
</dbReference>
<evidence type="ECO:0000256" key="3">
    <source>
        <dbReference type="ARBA" id="ARBA00022741"/>
    </source>
</evidence>
<dbReference type="PROSITE" id="PS50893">
    <property type="entry name" value="ABC_TRANSPORTER_2"/>
    <property type="match status" value="2"/>
</dbReference>
<dbReference type="VEuPathDB" id="VectorBase:MDOMA2_017751"/>
<dbReference type="STRING" id="7370.A0A1I8MQ84"/>
<dbReference type="PANTHER" id="PTHR19229">
    <property type="entry name" value="ATP-BINDING CASSETTE TRANSPORTER SUBFAMILY A ABCA"/>
    <property type="match status" value="1"/>
</dbReference>
<dbReference type="PANTHER" id="PTHR19229:SF250">
    <property type="entry name" value="ABC TRANSPORTER DOMAIN-CONTAINING PROTEIN-RELATED"/>
    <property type="match status" value="1"/>
</dbReference>
<evidence type="ECO:0000256" key="4">
    <source>
        <dbReference type="ARBA" id="ARBA00022840"/>
    </source>
</evidence>
<evidence type="ECO:0000256" key="6">
    <source>
        <dbReference type="ARBA" id="ARBA00023136"/>
    </source>
</evidence>
<dbReference type="InterPro" id="IPR026082">
    <property type="entry name" value="ABCA"/>
</dbReference>
<dbReference type="Gene3D" id="3.40.50.300">
    <property type="entry name" value="P-loop containing nucleotide triphosphate hydrolases"/>
    <property type="match status" value="2"/>
</dbReference>
<dbReference type="eggNOG" id="KOG0059">
    <property type="taxonomic scope" value="Eukaryota"/>
</dbReference>
<evidence type="ECO:0000256" key="2">
    <source>
        <dbReference type="ARBA" id="ARBA00022692"/>
    </source>
</evidence>
<feature type="domain" description="ABC transporter" evidence="7">
    <location>
        <begin position="1356"/>
        <end position="1584"/>
    </location>
</feature>
<dbReference type="Pfam" id="PF12698">
    <property type="entry name" value="ABC2_membrane_3"/>
    <property type="match status" value="2"/>
</dbReference>
<evidence type="ECO:0000259" key="7">
    <source>
        <dbReference type="PROSITE" id="PS50893"/>
    </source>
</evidence>
<keyword evidence="4" id="KW-0067">ATP-binding</keyword>
<dbReference type="InterPro" id="IPR013525">
    <property type="entry name" value="ABC2_TM"/>
</dbReference>
<organism evidence="8">
    <name type="scientific">Musca domestica</name>
    <name type="common">House fly</name>
    <dbReference type="NCBI Taxonomy" id="7370"/>
    <lineage>
        <taxon>Eukaryota</taxon>
        <taxon>Metazoa</taxon>
        <taxon>Ecdysozoa</taxon>
        <taxon>Arthropoda</taxon>
        <taxon>Hexapoda</taxon>
        <taxon>Insecta</taxon>
        <taxon>Pterygota</taxon>
        <taxon>Neoptera</taxon>
        <taxon>Endopterygota</taxon>
        <taxon>Diptera</taxon>
        <taxon>Brachycera</taxon>
        <taxon>Muscomorpha</taxon>
        <taxon>Muscoidea</taxon>
        <taxon>Muscidae</taxon>
        <taxon>Musca</taxon>
    </lineage>
</organism>
<dbReference type="GO" id="GO:0005524">
    <property type="term" value="F:ATP binding"/>
    <property type="evidence" value="ECO:0007669"/>
    <property type="project" value="UniProtKB-KW"/>
</dbReference>
<comment type="subcellular location">
    <subcellularLocation>
        <location evidence="1">Membrane</location>
        <topology evidence="1">Multi-pass membrane protein</topology>
    </subcellularLocation>
</comment>
<dbReference type="EnsemblMetazoa" id="MDOA007326-RB">
    <property type="protein sequence ID" value="MDOA007326-PB"/>
    <property type="gene ID" value="MDOA007326"/>
</dbReference>
<evidence type="ECO:0000313" key="8">
    <source>
        <dbReference type="EnsemblMetazoa" id="MDOA007326-PB"/>
    </source>
</evidence>
<dbReference type="GO" id="GO:0016020">
    <property type="term" value="C:membrane"/>
    <property type="evidence" value="ECO:0007669"/>
    <property type="project" value="UniProtKB-SubCell"/>
</dbReference>
<evidence type="ECO:0000256" key="1">
    <source>
        <dbReference type="ARBA" id="ARBA00004141"/>
    </source>
</evidence>
<name>A0A1I8MQ84_MUSDO</name>
<dbReference type="GO" id="GO:0005319">
    <property type="term" value="F:lipid transporter activity"/>
    <property type="evidence" value="ECO:0007669"/>
    <property type="project" value="TreeGrafter"/>
</dbReference>
<dbReference type="SMART" id="SM00382">
    <property type="entry name" value="AAA"/>
    <property type="match status" value="2"/>
</dbReference>
<protein>
    <recommendedName>
        <fullName evidence="7">ABC transporter domain-containing protein</fullName>
    </recommendedName>
</protein>
<keyword evidence="5" id="KW-1133">Transmembrane helix</keyword>
<dbReference type="GO" id="GO:0016887">
    <property type="term" value="F:ATP hydrolysis activity"/>
    <property type="evidence" value="ECO:0007669"/>
    <property type="project" value="InterPro"/>
</dbReference>
<dbReference type="GO" id="GO:0140359">
    <property type="term" value="F:ABC-type transporter activity"/>
    <property type="evidence" value="ECO:0007669"/>
    <property type="project" value="InterPro"/>
</dbReference>
<sequence length="1685" mass="193957">MEITKQPIANYPILDLNEYWKNLTNLIEERKERMRREVKGFQHNPFVPQFIVGYAPKRQGFQNIMERAINYHLGRVELKSFQTCDQLRSAMIQESLLAGVCFEEFEDGDPQFHSHENASHHGLHKLIDGLYPNFLKYHLIYPYASRIYHDTFIGISWHTNSLYHFINRTAQRNIGLNDGGYVGYIREGFAPLQNAISLSYLQLLAESLKSDFHIPPIYMCRYPSEEFVKDDVIESIDFSLSLMLVFGNYYPVLMFVSSIVQEKENKLKTYSRIMGIANYIHFLSWFFEAFVRAFISSLVVVTLLKIKWSNGVAILDQSGFFALLTVIVIYNMASICFVLMVTSFFKHTLSAVADTAIVWFATFIPYIMSLNSLKVAVWEMNAFVMLFHNTALGYTLENIIEFELFGRGFDFDRLFDTRPLDNTLSTAYYLGIMLAQCCIYACIGLYVEEIMPGNFGLAKRWDFLFTFKKHGSFFLNLRSTRHWRRTASSGGSGSTLGASGSRSTAFVYEVAGGRNPTLVDIQNVFKSFGDEEVVLNNINLQLHNNEITILLGHNGAGKSMLLSTISGLVPFTSGSITIDGFDVVKDQRYAFASLGLSMGDSVLYPELTVEDQLRFSGYLKGMLSLQVEEELERYLNATKLRDYRMAVTSKLPQGIRQQLAICCALTGQSRVILMDSPMTHMDLPSCSMMWKLLDEEKVNRSILIATPNCQMLENIGDRVVIISNGILQCDGTPSFIKKMYGEGYRLIILKSPGCNVDKITKQIRRHIPQIAPLSNLGNELIYSLEEKYSDVFEALTNDLDRNMLKLDIETVTLSSIQIEDIFYKLGAAVPSRENRQRLMEIMNGESCYPEECKHLLFMEIEERLWGIARFLQQFRALFHQRLLYAYHYGDHYLRRLIYPPIFVLIAFFISAFGLSQSIMPVIDISLDQYPSSVTLIDKRPSVTKFDYVITEIMDRYKELIFWLGIQHKLEETDGELMPDFYIAKDVRTMERMDQDHHVGVTFADNHIVAWFNNVALHSVPLSLNLVHNAILRSLYGDQCGIEVAMEPLNNMQNYIDGLLRVTINTSNVLAVCITLCLCCLWNSIQFVFVREVRSGFVNTQFLAGAKIWLYWLVNICYDSLVILCMALVITLAIYLCQYNLAISASIYAWYIFVFLLTGWSIYSLNYVVSLFFRDPIHAYAVLLSFEAFGIICFCHVIEAFEKSYVNTTKTPYAGHFLFLPLFVVCSAISTVYYNAEFLRVCSDKDIRMTSIYLEKCEAVPNCCREFTMMSFENGILLETMALTVTIILCWLIIILKEYRYLLKCKPTPRDDFYAQLNDHKRRHEVNEEMQFGETAAFMEQYMVQRLSERELQEIPLVCDRIGKRFCYKVAIDRLSFMLNRCDCFGIVGVSGCGVSMLFNLITGCKNISYGRILIKGSDNHSMPPNSIGHAREELIDFAEITVQNAMEFICSLRSYRRQDIENICLNLAKVLDIYPYYYKYLNILSEGIRRRLNCALAMLGNPDIVMLDMSTTAIDAAGKRELWHVLKRMQLEKGKAILYATSSLLDCEKYCNRLGFMSHGRFCLIGQPWSLDRLYADYYLLKVKFSPNLMHQQQESISSNYLYAASLNKLTNFVYRKFPNAVLKEQHGNNFLFLIPTYSVTTSHIFTTMMRNVHVLNIEDFELTRCSLSKAFIEFWETECHFVYH</sequence>
<dbReference type="InterPro" id="IPR027417">
    <property type="entry name" value="P-loop_NTPase"/>
</dbReference>
<keyword evidence="2" id="KW-0812">Transmembrane</keyword>